<dbReference type="SUPFAM" id="SSF47473">
    <property type="entry name" value="EF-hand"/>
    <property type="match status" value="2"/>
</dbReference>
<accession>A0A7C2P0U7</accession>
<dbReference type="PROSITE" id="PS50222">
    <property type="entry name" value="EF_HAND_2"/>
    <property type="match status" value="2"/>
</dbReference>
<dbReference type="GO" id="GO:0005509">
    <property type="term" value="F:calcium ion binding"/>
    <property type="evidence" value="ECO:0007669"/>
    <property type="project" value="InterPro"/>
</dbReference>
<feature type="signal peptide" evidence="3">
    <location>
        <begin position="1"/>
        <end position="22"/>
    </location>
</feature>
<reference evidence="5" key="1">
    <citation type="journal article" date="2020" name="mSystems">
        <title>Genome- and Community-Level Interaction Insights into Carbon Utilization and Element Cycling Functions of Hydrothermarchaeota in Hydrothermal Sediment.</title>
        <authorList>
            <person name="Zhou Z."/>
            <person name="Liu Y."/>
            <person name="Xu W."/>
            <person name="Pan J."/>
            <person name="Luo Z.H."/>
            <person name="Li M."/>
        </authorList>
    </citation>
    <scope>NUCLEOTIDE SEQUENCE [LARGE SCALE GENOMIC DNA]</scope>
    <source>
        <strain evidence="5">SpSt-339</strain>
    </source>
</reference>
<keyword evidence="1" id="KW-0479">Metal-binding</keyword>
<gene>
    <name evidence="5" type="ORF">ENQ76_07995</name>
</gene>
<name>A0A7C2P0U7_9PLAN</name>
<dbReference type="EMBL" id="DSOK01000233">
    <property type="protein sequence ID" value="HEN15392.1"/>
    <property type="molecule type" value="Genomic_DNA"/>
</dbReference>
<dbReference type="AlphaFoldDB" id="A0A7C2P0U7"/>
<sequence>MRMGRLVAFSLTLAIWGNVAWADELSPAAAKQLTAFDADGDGSVRLAEFVAHAGNQAAVWRRDFRLCDWNGDDRLSPAEFAACPALFPADQRGPWPDPLDDLLNKYVALFDRHWDQWDVNRNGEISQGEFVSGTLALSIPPLKTAAVKGCDPDGNGLVTREEARGVLELLLGQRSSYNRPLRENNGQVINVARFRRLDTDESGFLSPAEILTATFDSSTPAQALRILDIDRDSKVLFDEWCQAPRYAWIDPIDDFRRMDTDLNARLDSDELNRGVPPAHRLLAKYLLPGFDPDGDGSLSLAEYRLCPLGVPVVRWDKELRDANDDGRLVFEEFLHDDGQYRLLAWEYFQRLDWNADSQLDFGEFPFRTRQPDALFTIRQDGTGWRRLWQPAGYRDLESVAVSPDGQLIACVRWKRGENAMETASELCVLDREGRELHMLGSGRSPSWTPSGLSLVCRRRTQGQDLVSTVSLDGQAAIIEQFQYNAVWSPDGSKLASIGRMGLRIRDGGPGELNIIFDREGHPFGSLGEHICWSPDGRWLCLRCEGNDHKQQIVTVDAGGAELGFRIHDTMEKSLGNIAWHPRGDRIVFSKFCPERGRMQLYEFNPDRNDSPRLFPGQDPHRHNTDSCWTPDGTTLLVISGDY</sequence>
<dbReference type="InterPro" id="IPR011992">
    <property type="entry name" value="EF-hand-dom_pair"/>
</dbReference>
<dbReference type="Gene3D" id="1.10.238.10">
    <property type="entry name" value="EF-hand"/>
    <property type="match status" value="3"/>
</dbReference>
<dbReference type="InterPro" id="IPR018247">
    <property type="entry name" value="EF_Hand_1_Ca_BS"/>
</dbReference>
<dbReference type="PROSITE" id="PS00018">
    <property type="entry name" value="EF_HAND_1"/>
    <property type="match status" value="3"/>
</dbReference>
<proteinExistence type="predicted"/>
<protein>
    <recommendedName>
        <fullName evidence="4">EF-hand domain-containing protein</fullName>
    </recommendedName>
</protein>
<dbReference type="Gene3D" id="2.120.10.30">
    <property type="entry name" value="TolB, C-terminal domain"/>
    <property type="match status" value="2"/>
</dbReference>
<keyword evidence="3" id="KW-0732">Signal</keyword>
<organism evidence="5">
    <name type="scientific">Schlesneria paludicola</name>
    <dbReference type="NCBI Taxonomy" id="360056"/>
    <lineage>
        <taxon>Bacteria</taxon>
        <taxon>Pseudomonadati</taxon>
        <taxon>Planctomycetota</taxon>
        <taxon>Planctomycetia</taxon>
        <taxon>Planctomycetales</taxon>
        <taxon>Planctomycetaceae</taxon>
        <taxon>Schlesneria</taxon>
    </lineage>
</organism>
<evidence type="ECO:0000259" key="4">
    <source>
        <dbReference type="PROSITE" id="PS50222"/>
    </source>
</evidence>
<keyword evidence="2" id="KW-0677">Repeat</keyword>
<comment type="caution">
    <text evidence="5">The sequence shown here is derived from an EMBL/GenBank/DDBJ whole genome shotgun (WGS) entry which is preliminary data.</text>
</comment>
<dbReference type="SMART" id="SM00054">
    <property type="entry name" value="EFh"/>
    <property type="match status" value="4"/>
</dbReference>
<dbReference type="SUPFAM" id="SSF82171">
    <property type="entry name" value="DPP6 N-terminal domain-like"/>
    <property type="match status" value="1"/>
</dbReference>
<dbReference type="Pfam" id="PF13202">
    <property type="entry name" value="EF-hand_5"/>
    <property type="match status" value="1"/>
</dbReference>
<evidence type="ECO:0000256" key="3">
    <source>
        <dbReference type="SAM" id="SignalP"/>
    </source>
</evidence>
<evidence type="ECO:0000313" key="5">
    <source>
        <dbReference type="EMBL" id="HEN15392.1"/>
    </source>
</evidence>
<dbReference type="InterPro" id="IPR002048">
    <property type="entry name" value="EF_hand_dom"/>
</dbReference>
<feature type="chain" id="PRO_5028484428" description="EF-hand domain-containing protein" evidence="3">
    <location>
        <begin position="23"/>
        <end position="642"/>
    </location>
</feature>
<evidence type="ECO:0000256" key="2">
    <source>
        <dbReference type="ARBA" id="ARBA00022737"/>
    </source>
</evidence>
<feature type="domain" description="EF-hand" evidence="4">
    <location>
        <begin position="105"/>
        <end position="140"/>
    </location>
</feature>
<dbReference type="InterPro" id="IPR011042">
    <property type="entry name" value="6-blade_b-propeller_TolB-like"/>
</dbReference>
<dbReference type="PANTHER" id="PTHR10827:SF98">
    <property type="entry name" value="45 KDA CALCIUM-BINDING PROTEIN"/>
    <property type="match status" value="1"/>
</dbReference>
<dbReference type="PANTHER" id="PTHR10827">
    <property type="entry name" value="RETICULOCALBIN"/>
    <property type="match status" value="1"/>
</dbReference>
<evidence type="ECO:0000256" key="1">
    <source>
        <dbReference type="ARBA" id="ARBA00022723"/>
    </source>
</evidence>
<feature type="domain" description="EF-hand" evidence="4">
    <location>
        <begin position="55"/>
        <end position="90"/>
    </location>
</feature>